<name>A0A9N7RAB1_STRHE</name>
<dbReference type="GO" id="GO:0004523">
    <property type="term" value="F:RNA-DNA hybrid ribonuclease activity"/>
    <property type="evidence" value="ECO:0007669"/>
    <property type="project" value="InterPro"/>
</dbReference>
<proteinExistence type="predicted"/>
<feature type="non-terminal residue" evidence="2">
    <location>
        <position position="95"/>
    </location>
</feature>
<dbReference type="CDD" id="cd06222">
    <property type="entry name" value="RNase_H_like"/>
    <property type="match status" value="1"/>
</dbReference>
<accession>A0A9N7RAB1</accession>
<comment type="caution">
    <text evidence="2">The sequence shown here is derived from an EMBL/GenBank/DDBJ whole genome shotgun (WGS) entry which is preliminary data.</text>
</comment>
<dbReference type="Gene3D" id="3.30.420.10">
    <property type="entry name" value="Ribonuclease H-like superfamily/Ribonuclease H"/>
    <property type="match status" value="1"/>
</dbReference>
<reference evidence="2" key="1">
    <citation type="submission" date="2019-12" db="EMBL/GenBank/DDBJ databases">
        <authorList>
            <person name="Scholes J."/>
        </authorList>
    </citation>
    <scope>NUCLEOTIDE SEQUENCE</scope>
</reference>
<gene>
    <name evidence="2" type="ORF">SHERM_17928</name>
</gene>
<dbReference type="Proteomes" id="UP001153555">
    <property type="component" value="Unassembled WGS sequence"/>
</dbReference>
<dbReference type="GO" id="GO:0003676">
    <property type="term" value="F:nucleic acid binding"/>
    <property type="evidence" value="ECO:0007669"/>
    <property type="project" value="InterPro"/>
</dbReference>
<dbReference type="PANTHER" id="PTHR47723">
    <property type="entry name" value="OS05G0353850 PROTEIN"/>
    <property type="match status" value="1"/>
</dbReference>
<dbReference type="OrthoDB" id="912479at2759"/>
<feature type="non-terminal residue" evidence="2">
    <location>
        <position position="1"/>
    </location>
</feature>
<dbReference type="EMBL" id="CACSLK010019251">
    <property type="protein sequence ID" value="CAA0819551.1"/>
    <property type="molecule type" value="Genomic_DNA"/>
</dbReference>
<dbReference type="InterPro" id="IPR012337">
    <property type="entry name" value="RNaseH-like_sf"/>
</dbReference>
<feature type="domain" description="RNase H type-1" evidence="1">
    <location>
        <begin position="26"/>
        <end position="95"/>
    </location>
</feature>
<evidence type="ECO:0000313" key="3">
    <source>
        <dbReference type="Proteomes" id="UP001153555"/>
    </source>
</evidence>
<dbReference type="InterPro" id="IPR044730">
    <property type="entry name" value="RNase_H-like_dom_plant"/>
</dbReference>
<dbReference type="GO" id="GO:0016740">
    <property type="term" value="F:transferase activity"/>
    <property type="evidence" value="ECO:0007669"/>
    <property type="project" value="UniProtKB-KW"/>
</dbReference>
<protein>
    <submittedName>
        <fullName evidence="2">Polynucleotidyl transferase- ribonuclease H-like superfamily protein</fullName>
    </submittedName>
</protein>
<dbReference type="Pfam" id="PF13456">
    <property type="entry name" value="RVT_3"/>
    <property type="match status" value="1"/>
</dbReference>
<dbReference type="InterPro" id="IPR002156">
    <property type="entry name" value="RNaseH_domain"/>
</dbReference>
<keyword evidence="3" id="KW-1185">Reference proteome</keyword>
<sequence length="95" mass="10126">PPAPVRPPRPRAVVWLRPDSPWVKLNTDGSFDHQTGVAGGGGFIRDHSGALITAFHTSLQASSSYDAEIQALQIGLHLAAHLSSHIWIELDAAAV</sequence>
<dbReference type="PANTHER" id="PTHR47723:SF19">
    <property type="entry name" value="POLYNUCLEOTIDYL TRANSFERASE, RIBONUCLEASE H-LIKE SUPERFAMILY PROTEIN"/>
    <property type="match status" value="1"/>
</dbReference>
<evidence type="ECO:0000259" key="1">
    <source>
        <dbReference type="Pfam" id="PF13456"/>
    </source>
</evidence>
<keyword evidence="2" id="KW-0808">Transferase</keyword>
<dbReference type="SUPFAM" id="SSF53098">
    <property type="entry name" value="Ribonuclease H-like"/>
    <property type="match status" value="1"/>
</dbReference>
<organism evidence="2 3">
    <name type="scientific">Striga hermonthica</name>
    <name type="common">Purple witchweed</name>
    <name type="synonym">Buchnera hermonthica</name>
    <dbReference type="NCBI Taxonomy" id="68872"/>
    <lineage>
        <taxon>Eukaryota</taxon>
        <taxon>Viridiplantae</taxon>
        <taxon>Streptophyta</taxon>
        <taxon>Embryophyta</taxon>
        <taxon>Tracheophyta</taxon>
        <taxon>Spermatophyta</taxon>
        <taxon>Magnoliopsida</taxon>
        <taxon>eudicotyledons</taxon>
        <taxon>Gunneridae</taxon>
        <taxon>Pentapetalae</taxon>
        <taxon>asterids</taxon>
        <taxon>lamiids</taxon>
        <taxon>Lamiales</taxon>
        <taxon>Orobanchaceae</taxon>
        <taxon>Buchnereae</taxon>
        <taxon>Striga</taxon>
    </lineage>
</organism>
<dbReference type="InterPro" id="IPR036397">
    <property type="entry name" value="RNaseH_sf"/>
</dbReference>
<evidence type="ECO:0000313" key="2">
    <source>
        <dbReference type="EMBL" id="CAA0819551.1"/>
    </source>
</evidence>
<dbReference type="InterPro" id="IPR053151">
    <property type="entry name" value="RNase_H-like"/>
</dbReference>
<dbReference type="AlphaFoldDB" id="A0A9N7RAB1"/>